<sequence>MHRTQQWLTQDQIQLLDQLATMVEQQLADSWAWCVEDIVQDWERVMCEVERERAVQVLWDGLLALEERYIALLETMVEAQKQQAAMFGRVVEATEEDRRVLDTMLALAITFIPPTALPPVIAPPAPWQPPTVQPQDPGALGLRCSSTSSSQVPLPQHPLWVPHQPTPPAGPTTITCTSTMQPQRRSCP</sequence>
<proteinExistence type="predicted"/>
<dbReference type="Proteomes" id="UP000050525">
    <property type="component" value="Unassembled WGS sequence"/>
</dbReference>
<protein>
    <submittedName>
        <fullName evidence="1">Uncharacterized protein</fullName>
    </submittedName>
</protein>
<comment type="caution">
    <text evidence="1">The sequence shown here is derived from an EMBL/GenBank/DDBJ whole genome shotgun (WGS) entry which is preliminary data.</text>
</comment>
<organism evidence="1 2">
    <name type="scientific">Alligator mississippiensis</name>
    <name type="common">American alligator</name>
    <dbReference type="NCBI Taxonomy" id="8496"/>
    <lineage>
        <taxon>Eukaryota</taxon>
        <taxon>Metazoa</taxon>
        <taxon>Chordata</taxon>
        <taxon>Craniata</taxon>
        <taxon>Vertebrata</taxon>
        <taxon>Euteleostomi</taxon>
        <taxon>Archelosauria</taxon>
        <taxon>Archosauria</taxon>
        <taxon>Crocodylia</taxon>
        <taxon>Alligatoridae</taxon>
        <taxon>Alligatorinae</taxon>
        <taxon>Alligator</taxon>
    </lineage>
</organism>
<dbReference type="AlphaFoldDB" id="A0A151NEB4"/>
<name>A0A151NEB4_ALLMI</name>
<reference evidence="1 2" key="1">
    <citation type="journal article" date="2012" name="Genome Biol.">
        <title>Sequencing three crocodilian genomes to illuminate the evolution of archosaurs and amniotes.</title>
        <authorList>
            <person name="St John J.A."/>
            <person name="Braun E.L."/>
            <person name="Isberg S.R."/>
            <person name="Miles L.G."/>
            <person name="Chong A.Y."/>
            <person name="Gongora J."/>
            <person name="Dalzell P."/>
            <person name="Moran C."/>
            <person name="Bed'hom B."/>
            <person name="Abzhanov A."/>
            <person name="Burgess S.C."/>
            <person name="Cooksey A.M."/>
            <person name="Castoe T.A."/>
            <person name="Crawford N.G."/>
            <person name="Densmore L.D."/>
            <person name="Drew J.C."/>
            <person name="Edwards S.V."/>
            <person name="Faircloth B.C."/>
            <person name="Fujita M.K."/>
            <person name="Greenwold M.J."/>
            <person name="Hoffmann F.G."/>
            <person name="Howard J.M."/>
            <person name="Iguchi T."/>
            <person name="Janes D.E."/>
            <person name="Khan S.Y."/>
            <person name="Kohno S."/>
            <person name="de Koning A.J."/>
            <person name="Lance S.L."/>
            <person name="McCarthy F.M."/>
            <person name="McCormack J.E."/>
            <person name="Merchant M.E."/>
            <person name="Peterson D.G."/>
            <person name="Pollock D.D."/>
            <person name="Pourmand N."/>
            <person name="Raney B.J."/>
            <person name="Roessler K.A."/>
            <person name="Sanford J.R."/>
            <person name="Sawyer R.H."/>
            <person name="Schmidt C.J."/>
            <person name="Triplett E.W."/>
            <person name="Tuberville T.D."/>
            <person name="Venegas-Anaya M."/>
            <person name="Howard J.T."/>
            <person name="Jarvis E.D."/>
            <person name="Guillette L.J.Jr."/>
            <person name="Glenn T.C."/>
            <person name="Green R.E."/>
            <person name="Ray D.A."/>
        </authorList>
    </citation>
    <scope>NUCLEOTIDE SEQUENCE [LARGE SCALE GENOMIC DNA]</scope>
    <source>
        <strain evidence="1">KSC_2009_1</strain>
    </source>
</reference>
<evidence type="ECO:0000313" key="2">
    <source>
        <dbReference type="Proteomes" id="UP000050525"/>
    </source>
</evidence>
<evidence type="ECO:0000313" key="1">
    <source>
        <dbReference type="EMBL" id="KYO35138.1"/>
    </source>
</evidence>
<keyword evidence="2" id="KW-1185">Reference proteome</keyword>
<gene>
    <name evidence="1" type="ORF">Y1Q_0001025</name>
</gene>
<dbReference type="EMBL" id="AKHW03003207">
    <property type="protein sequence ID" value="KYO35138.1"/>
    <property type="molecule type" value="Genomic_DNA"/>
</dbReference>
<accession>A0A151NEB4</accession>